<protein>
    <recommendedName>
        <fullName evidence="6">HAT C-terminal dimerisation domain-containing protein</fullName>
    </recommendedName>
</protein>
<organism evidence="7 8">
    <name type="scientific">Diabrotica balteata</name>
    <name type="common">Banded cucumber beetle</name>
    <dbReference type="NCBI Taxonomy" id="107213"/>
    <lineage>
        <taxon>Eukaryota</taxon>
        <taxon>Metazoa</taxon>
        <taxon>Ecdysozoa</taxon>
        <taxon>Arthropoda</taxon>
        <taxon>Hexapoda</taxon>
        <taxon>Insecta</taxon>
        <taxon>Pterygota</taxon>
        <taxon>Neoptera</taxon>
        <taxon>Endopterygota</taxon>
        <taxon>Coleoptera</taxon>
        <taxon>Polyphaga</taxon>
        <taxon>Cucujiformia</taxon>
        <taxon>Chrysomeloidea</taxon>
        <taxon>Chrysomelidae</taxon>
        <taxon>Galerucinae</taxon>
        <taxon>Diabroticina</taxon>
        <taxon>Diabroticites</taxon>
        <taxon>Diabrotica</taxon>
    </lineage>
</organism>
<dbReference type="Proteomes" id="UP001153709">
    <property type="component" value="Chromosome 8"/>
</dbReference>
<accession>A0A9N9TD85</accession>
<dbReference type="SUPFAM" id="SSF53098">
    <property type="entry name" value="Ribonuclease H-like"/>
    <property type="match status" value="1"/>
</dbReference>
<keyword evidence="3" id="KW-0863">Zinc-finger</keyword>
<dbReference type="AlphaFoldDB" id="A0A9N9TD85"/>
<evidence type="ECO:0000256" key="3">
    <source>
        <dbReference type="ARBA" id="ARBA00022771"/>
    </source>
</evidence>
<evidence type="ECO:0000256" key="1">
    <source>
        <dbReference type="ARBA" id="ARBA00004123"/>
    </source>
</evidence>
<dbReference type="OrthoDB" id="10060245at2759"/>
<name>A0A9N9TD85_DIABA</name>
<evidence type="ECO:0000256" key="4">
    <source>
        <dbReference type="ARBA" id="ARBA00022833"/>
    </source>
</evidence>
<proteinExistence type="predicted"/>
<reference evidence="7" key="1">
    <citation type="submission" date="2022-01" db="EMBL/GenBank/DDBJ databases">
        <authorList>
            <person name="King R."/>
        </authorList>
    </citation>
    <scope>NUCLEOTIDE SEQUENCE</scope>
</reference>
<dbReference type="InterPro" id="IPR012337">
    <property type="entry name" value="RNaseH-like_sf"/>
</dbReference>
<keyword evidence="8" id="KW-1185">Reference proteome</keyword>
<dbReference type="GO" id="GO:0046983">
    <property type="term" value="F:protein dimerization activity"/>
    <property type="evidence" value="ECO:0007669"/>
    <property type="project" value="InterPro"/>
</dbReference>
<keyword evidence="2" id="KW-0479">Metal-binding</keyword>
<evidence type="ECO:0000256" key="2">
    <source>
        <dbReference type="ARBA" id="ARBA00022723"/>
    </source>
</evidence>
<dbReference type="GO" id="GO:0008270">
    <property type="term" value="F:zinc ion binding"/>
    <property type="evidence" value="ECO:0007669"/>
    <property type="project" value="UniProtKB-KW"/>
</dbReference>
<evidence type="ECO:0000313" key="8">
    <source>
        <dbReference type="Proteomes" id="UP001153709"/>
    </source>
</evidence>
<evidence type="ECO:0000256" key="5">
    <source>
        <dbReference type="ARBA" id="ARBA00023242"/>
    </source>
</evidence>
<dbReference type="PANTHER" id="PTHR46481">
    <property type="entry name" value="ZINC FINGER BED DOMAIN-CONTAINING PROTEIN 4"/>
    <property type="match status" value="1"/>
</dbReference>
<dbReference type="InterPro" id="IPR052035">
    <property type="entry name" value="ZnF_BED_domain_contain"/>
</dbReference>
<evidence type="ECO:0000259" key="6">
    <source>
        <dbReference type="Pfam" id="PF05699"/>
    </source>
</evidence>
<evidence type="ECO:0000313" key="7">
    <source>
        <dbReference type="EMBL" id="CAG9839181.1"/>
    </source>
</evidence>
<dbReference type="GO" id="GO:0005634">
    <property type="term" value="C:nucleus"/>
    <property type="evidence" value="ECO:0007669"/>
    <property type="project" value="UniProtKB-SubCell"/>
</dbReference>
<comment type="subcellular location">
    <subcellularLocation>
        <location evidence="1">Nucleus</location>
    </subcellularLocation>
</comment>
<sequence>MYEQCVIETQQLITNSKKICVTTDCWTSSNMESYMGITVHYLDDDFKFISLLLDCSNLPVQHTSINLAKELKRVFVEWKVENKILMVVSDNAANIKCAIKNDIKMKHFGCFAHTINLIVNDGLKDGEIIKILNKIKNTVSHFKKSSTATAKLLDYQKNQGIGNPLKLLQDVSTRWNSTFYMLERFIHLEETVKAITAITNMDANNSLTMYEWNVIKQLCQILRPFEKVTKTISGEGYLTASLVIPLVNGLVSVFNVFKEKTFERAVRNVLIKLDNSIEERLENEETSGDPDDIWAEFDKTASQYQPRGTTTSRAIIEMQRFMECDRLPRNEDPLKWWRENKYIFPHLAEVAQERLSVIATSVPCERLFSKAGLIISDKRSRLNHKKAKMLLFLNSNLKVTNSSSN</sequence>
<feature type="domain" description="HAT C-terminal dimerisation" evidence="6">
    <location>
        <begin position="318"/>
        <end position="397"/>
    </location>
</feature>
<dbReference type="EMBL" id="OU898283">
    <property type="protein sequence ID" value="CAG9839181.1"/>
    <property type="molecule type" value="Genomic_DNA"/>
</dbReference>
<keyword evidence="5" id="KW-0539">Nucleus</keyword>
<gene>
    <name evidence="7" type="ORF">DIABBA_LOCUS11973</name>
</gene>
<keyword evidence="4" id="KW-0862">Zinc</keyword>
<dbReference type="Pfam" id="PF05699">
    <property type="entry name" value="Dimer_Tnp_hAT"/>
    <property type="match status" value="1"/>
</dbReference>
<dbReference type="InterPro" id="IPR008906">
    <property type="entry name" value="HATC_C_dom"/>
</dbReference>
<dbReference type="PANTHER" id="PTHR46481:SF10">
    <property type="entry name" value="ZINC FINGER BED DOMAIN-CONTAINING PROTEIN 39"/>
    <property type="match status" value="1"/>
</dbReference>